<keyword evidence="2 7" id="KW-0819">tRNA processing</keyword>
<organism evidence="9 10">
    <name type="scientific">Halalkalibacter nanhaiisediminis</name>
    <dbReference type="NCBI Taxonomy" id="688079"/>
    <lineage>
        <taxon>Bacteria</taxon>
        <taxon>Bacillati</taxon>
        <taxon>Bacillota</taxon>
        <taxon>Bacilli</taxon>
        <taxon>Bacillales</taxon>
        <taxon>Bacillaceae</taxon>
        <taxon>Halalkalibacter</taxon>
    </lineage>
</organism>
<accession>A0A562QSA9</accession>
<keyword evidence="5 7" id="KW-0378">Hydrolase</keyword>
<comment type="function">
    <text evidence="1 7">RNaseP catalyzes the removal of the 5'-leader sequence from pre-tRNA to produce the mature 5'-terminus. It can also cleave other RNA substrates such as 4.5S RNA. The protein component plays an auxiliary but essential role in vivo by binding to the 5'-leader sequence and broadening the substrate specificity of the ribozyme.</text>
</comment>
<evidence type="ECO:0000256" key="2">
    <source>
        <dbReference type="ARBA" id="ARBA00022694"/>
    </source>
</evidence>
<keyword evidence="4 7" id="KW-0255">Endonuclease</keyword>
<protein>
    <recommendedName>
        <fullName evidence="7 8">Ribonuclease P protein component</fullName>
        <shortName evidence="7">RNase P protein</shortName>
        <shortName evidence="7">RNaseP protein</shortName>
        <ecNumber evidence="7 8">3.1.26.5</ecNumber>
    </recommendedName>
    <alternativeName>
        <fullName evidence="7">Protein C5</fullName>
    </alternativeName>
</protein>
<sequence length="124" mass="14358">MLKKEQRIKKNEEFSRVFKQGHSVANRQFVLYVLPKEGQVAFRLGLSVSKKVGNAVTRNRIKRYIREVFQSQKDLLAANVDYVVIARKPASDMSLLEVEQSLLHVMRKARILNKKAQFSKKKQG</sequence>
<comment type="subunit">
    <text evidence="7">Consists of a catalytic RNA component (M1 or rnpB) and a protein subunit.</text>
</comment>
<keyword evidence="3 7" id="KW-0540">Nuclease</keyword>
<dbReference type="GO" id="GO:0042781">
    <property type="term" value="F:3'-tRNA processing endoribonuclease activity"/>
    <property type="evidence" value="ECO:0007669"/>
    <property type="project" value="TreeGrafter"/>
</dbReference>
<evidence type="ECO:0000256" key="7">
    <source>
        <dbReference type="HAMAP-Rule" id="MF_00227"/>
    </source>
</evidence>
<proteinExistence type="inferred from homology"/>
<dbReference type="InterPro" id="IPR020539">
    <property type="entry name" value="RNase_P_CS"/>
</dbReference>
<dbReference type="FunFam" id="3.30.230.10:FF:000021">
    <property type="entry name" value="Ribonuclease P protein component"/>
    <property type="match status" value="1"/>
</dbReference>
<dbReference type="SUPFAM" id="SSF54211">
    <property type="entry name" value="Ribosomal protein S5 domain 2-like"/>
    <property type="match status" value="1"/>
</dbReference>
<evidence type="ECO:0000313" key="9">
    <source>
        <dbReference type="EMBL" id="TWI59595.1"/>
    </source>
</evidence>
<dbReference type="EC" id="3.1.26.5" evidence="7 8"/>
<dbReference type="PANTHER" id="PTHR33992">
    <property type="entry name" value="RIBONUCLEASE P PROTEIN COMPONENT"/>
    <property type="match status" value="1"/>
</dbReference>
<evidence type="ECO:0000256" key="1">
    <source>
        <dbReference type="ARBA" id="ARBA00002663"/>
    </source>
</evidence>
<evidence type="ECO:0000256" key="3">
    <source>
        <dbReference type="ARBA" id="ARBA00022722"/>
    </source>
</evidence>
<dbReference type="InterPro" id="IPR014721">
    <property type="entry name" value="Ribsml_uS5_D2-typ_fold_subgr"/>
</dbReference>
<comment type="similarity">
    <text evidence="7">Belongs to the RnpA family.</text>
</comment>
<dbReference type="Gene3D" id="3.30.230.10">
    <property type="match status" value="1"/>
</dbReference>
<dbReference type="NCBIfam" id="TIGR00188">
    <property type="entry name" value="rnpA"/>
    <property type="match status" value="1"/>
</dbReference>
<evidence type="ECO:0000256" key="5">
    <source>
        <dbReference type="ARBA" id="ARBA00022801"/>
    </source>
</evidence>
<comment type="caution">
    <text evidence="9">The sequence shown here is derived from an EMBL/GenBank/DDBJ whole genome shotgun (WGS) entry which is preliminary data.</text>
</comment>
<keyword evidence="10" id="KW-1185">Reference proteome</keyword>
<dbReference type="InterPro" id="IPR020568">
    <property type="entry name" value="Ribosomal_Su5_D2-typ_SF"/>
</dbReference>
<dbReference type="GO" id="GO:0001682">
    <property type="term" value="P:tRNA 5'-leader removal"/>
    <property type="evidence" value="ECO:0007669"/>
    <property type="project" value="UniProtKB-UniRule"/>
</dbReference>
<dbReference type="HAMAP" id="MF_00227">
    <property type="entry name" value="RNase_P"/>
    <property type="match status" value="1"/>
</dbReference>
<dbReference type="AlphaFoldDB" id="A0A562QSA9"/>
<dbReference type="GO" id="GO:0004526">
    <property type="term" value="F:ribonuclease P activity"/>
    <property type="evidence" value="ECO:0007669"/>
    <property type="project" value="UniProtKB-UniRule"/>
</dbReference>
<evidence type="ECO:0000313" key="10">
    <source>
        <dbReference type="Proteomes" id="UP000315711"/>
    </source>
</evidence>
<dbReference type="PROSITE" id="PS00648">
    <property type="entry name" value="RIBONUCLEASE_P"/>
    <property type="match status" value="1"/>
</dbReference>
<name>A0A562QSA9_9BACI</name>
<dbReference type="EMBL" id="VLKZ01000001">
    <property type="protein sequence ID" value="TWI59595.1"/>
    <property type="molecule type" value="Genomic_DNA"/>
</dbReference>
<dbReference type="GO" id="GO:0030677">
    <property type="term" value="C:ribonuclease P complex"/>
    <property type="evidence" value="ECO:0007669"/>
    <property type="project" value="TreeGrafter"/>
</dbReference>
<evidence type="ECO:0000256" key="6">
    <source>
        <dbReference type="ARBA" id="ARBA00022884"/>
    </source>
</evidence>
<dbReference type="PANTHER" id="PTHR33992:SF1">
    <property type="entry name" value="RIBONUCLEASE P PROTEIN COMPONENT"/>
    <property type="match status" value="1"/>
</dbReference>
<dbReference type="Proteomes" id="UP000315711">
    <property type="component" value="Unassembled WGS sequence"/>
</dbReference>
<evidence type="ECO:0000256" key="4">
    <source>
        <dbReference type="ARBA" id="ARBA00022759"/>
    </source>
</evidence>
<evidence type="ECO:0000256" key="8">
    <source>
        <dbReference type="NCBIfam" id="TIGR00188"/>
    </source>
</evidence>
<dbReference type="InterPro" id="IPR000100">
    <property type="entry name" value="RNase_P"/>
</dbReference>
<gene>
    <name evidence="7" type="primary">rnpA</name>
    <name evidence="9" type="ORF">IQ10_00010</name>
</gene>
<comment type="catalytic activity">
    <reaction evidence="7">
        <text>Endonucleolytic cleavage of RNA, removing 5'-extranucleotides from tRNA precursor.</text>
        <dbReference type="EC" id="3.1.26.5"/>
    </reaction>
</comment>
<reference evidence="9 10" key="1">
    <citation type="journal article" date="2015" name="Stand. Genomic Sci.">
        <title>Genomic Encyclopedia of Bacterial and Archaeal Type Strains, Phase III: the genomes of soil and plant-associated and newly described type strains.</title>
        <authorList>
            <person name="Whitman W.B."/>
            <person name="Woyke T."/>
            <person name="Klenk H.P."/>
            <person name="Zhou Y."/>
            <person name="Lilburn T.G."/>
            <person name="Beck B.J."/>
            <person name="De Vos P."/>
            <person name="Vandamme P."/>
            <person name="Eisen J.A."/>
            <person name="Garrity G."/>
            <person name="Hugenholtz P."/>
            <person name="Kyrpides N.C."/>
        </authorList>
    </citation>
    <scope>NUCLEOTIDE SEQUENCE [LARGE SCALE GENOMIC DNA]</scope>
    <source>
        <strain evidence="9 10">CGMCC 1.10116</strain>
    </source>
</reference>
<keyword evidence="6 7" id="KW-0694">RNA-binding</keyword>
<dbReference type="GO" id="GO:0000049">
    <property type="term" value="F:tRNA binding"/>
    <property type="evidence" value="ECO:0007669"/>
    <property type="project" value="UniProtKB-UniRule"/>
</dbReference>
<dbReference type="Pfam" id="PF00825">
    <property type="entry name" value="Ribonuclease_P"/>
    <property type="match status" value="1"/>
</dbReference>